<evidence type="ECO:0000256" key="5">
    <source>
        <dbReference type="SAM" id="MobiDB-lite"/>
    </source>
</evidence>
<accession>A0A5N6LNZ1</accession>
<evidence type="ECO:0000256" key="4">
    <source>
        <dbReference type="PROSITE-ProRule" id="PRU00325"/>
    </source>
</evidence>
<keyword evidence="8" id="KW-1185">Reference proteome</keyword>
<proteinExistence type="predicted"/>
<evidence type="ECO:0000313" key="7">
    <source>
        <dbReference type="EMBL" id="KAD2393899.1"/>
    </source>
</evidence>
<sequence>MPLDVSNANDTEEPPLLNDLSTTEGPCGLTRVTGEDVEGCYTFLTPNGTKVWCPNQDRDTKPIVGATYGCWNDVLRMYKNYAECSGFSVRIGQTKKNKDDQVTHKYLRCYKAGRPQSKRRFDTLDESSMYVRKSSFQVTDCKAHISVQVSEAESTFVIYKFVECHNHPLIEPYNRDFTKAGRKLSFSTKQFIHHMTLNRIGPTIAQRLQVSMKGGHHNVNGTPTDFKNFSQAIRLFIGNRDSQLLLDRLRDRVKNLPDFYFDFSVRYRQRLAEFKTSSRPYQSLSGLEIERHAFEVYTRSIFFEVQKEIVKGKLYCYVSHTEHLDDEVVYSVTHLNKDNDVTNIFQVQTGSTNGCYDCSCRNFTRIGFLCRHVFCVFRVKKIVRIPPEYISKKWMKDVLPKKIFEINYRYGVDNSPQSLIRNEILGTISTCVDSLRYDPEGLEEFAKKVKELSNSLNSDAVDSNPKVSNVEDIQQLVGGSLDVEMQCSNPQGIRNKGCGKSRRLVGAGERAVEKSLKTPRLCRTCQKYVTGHDSRNCKKKRSVE</sequence>
<dbReference type="InterPro" id="IPR006564">
    <property type="entry name" value="Znf_PMZ"/>
</dbReference>
<dbReference type="SMART" id="SM00575">
    <property type="entry name" value="ZnF_PMZ"/>
    <property type="match status" value="1"/>
</dbReference>
<comment type="caution">
    <text evidence="7">The sequence shown here is derived from an EMBL/GenBank/DDBJ whole genome shotgun (WGS) entry which is preliminary data.</text>
</comment>
<dbReference type="Pfam" id="PF03101">
    <property type="entry name" value="FAR1"/>
    <property type="match status" value="1"/>
</dbReference>
<keyword evidence="2 4" id="KW-0863">Zinc-finger</keyword>
<protein>
    <recommendedName>
        <fullName evidence="6">SWIM-type domain-containing protein</fullName>
    </recommendedName>
</protein>
<dbReference type="Proteomes" id="UP000326396">
    <property type="component" value="Linkage Group LG9"/>
</dbReference>
<name>A0A5N6LNZ1_9ASTR</name>
<evidence type="ECO:0000313" key="8">
    <source>
        <dbReference type="Proteomes" id="UP000326396"/>
    </source>
</evidence>
<evidence type="ECO:0000256" key="1">
    <source>
        <dbReference type="ARBA" id="ARBA00022723"/>
    </source>
</evidence>
<dbReference type="OrthoDB" id="1304867at2759"/>
<organism evidence="7 8">
    <name type="scientific">Mikania micrantha</name>
    <name type="common">bitter vine</name>
    <dbReference type="NCBI Taxonomy" id="192012"/>
    <lineage>
        <taxon>Eukaryota</taxon>
        <taxon>Viridiplantae</taxon>
        <taxon>Streptophyta</taxon>
        <taxon>Embryophyta</taxon>
        <taxon>Tracheophyta</taxon>
        <taxon>Spermatophyta</taxon>
        <taxon>Magnoliopsida</taxon>
        <taxon>eudicotyledons</taxon>
        <taxon>Gunneridae</taxon>
        <taxon>Pentapetalae</taxon>
        <taxon>asterids</taxon>
        <taxon>campanulids</taxon>
        <taxon>Asterales</taxon>
        <taxon>Asteraceae</taxon>
        <taxon>Asteroideae</taxon>
        <taxon>Heliantheae alliance</taxon>
        <taxon>Eupatorieae</taxon>
        <taxon>Mikania</taxon>
    </lineage>
</organism>
<keyword evidence="3" id="KW-0862">Zinc</keyword>
<evidence type="ECO:0000256" key="2">
    <source>
        <dbReference type="ARBA" id="ARBA00022771"/>
    </source>
</evidence>
<dbReference type="InterPro" id="IPR007527">
    <property type="entry name" value="Znf_SWIM"/>
</dbReference>
<dbReference type="GO" id="GO:0008270">
    <property type="term" value="F:zinc ion binding"/>
    <property type="evidence" value="ECO:0007669"/>
    <property type="project" value="UniProtKB-KW"/>
</dbReference>
<reference evidence="7 8" key="1">
    <citation type="submission" date="2019-05" db="EMBL/GenBank/DDBJ databases">
        <title>Mikania micrantha, genome provides insights into the molecular mechanism of rapid growth.</title>
        <authorList>
            <person name="Liu B."/>
        </authorList>
    </citation>
    <scope>NUCLEOTIDE SEQUENCE [LARGE SCALE GENOMIC DNA]</scope>
    <source>
        <strain evidence="7">NLD-2019</strain>
        <tissue evidence="7">Leaf</tissue>
    </source>
</reference>
<keyword evidence="1" id="KW-0479">Metal-binding</keyword>
<dbReference type="PROSITE" id="PS50966">
    <property type="entry name" value="ZF_SWIM"/>
    <property type="match status" value="1"/>
</dbReference>
<dbReference type="PANTHER" id="PTHR47718">
    <property type="entry name" value="OS01G0519700 PROTEIN"/>
    <property type="match status" value="1"/>
</dbReference>
<feature type="domain" description="SWIM-type" evidence="6">
    <location>
        <begin position="345"/>
        <end position="381"/>
    </location>
</feature>
<dbReference type="InterPro" id="IPR004330">
    <property type="entry name" value="FAR1_DNA_bnd_dom"/>
</dbReference>
<evidence type="ECO:0000256" key="3">
    <source>
        <dbReference type="ARBA" id="ARBA00022833"/>
    </source>
</evidence>
<evidence type="ECO:0000259" key="6">
    <source>
        <dbReference type="PROSITE" id="PS50966"/>
    </source>
</evidence>
<dbReference type="EMBL" id="SZYD01000019">
    <property type="protein sequence ID" value="KAD2393899.1"/>
    <property type="molecule type" value="Genomic_DNA"/>
</dbReference>
<dbReference type="AlphaFoldDB" id="A0A5N6LNZ1"/>
<dbReference type="PANTHER" id="PTHR47718:SF12">
    <property type="entry name" value="PROTEIN FAR1-RELATED SEQUENCE"/>
    <property type="match status" value="1"/>
</dbReference>
<gene>
    <name evidence="7" type="ORF">E3N88_40876</name>
</gene>
<feature type="region of interest" description="Disordered" evidence="5">
    <location>
        <begin position="1"/>
        <end position="24"/>
    </location>
</feature>